<keyword evidence="3" id="KW-1185">Reference proteome</keyword>
<gene>
    <name evidence="2" type="ORF">ACHAXA_010931</name>
</gene>
<evidence type="ECO:0000313" key="2">
    <source>
        <dbReference type="EMBL" id="KAL3810107.1"/>
    </source>
</evidence>
<organism evidence="2 3">
    <name type="scientific">Cyclostephanos tholiformis</name>
    <dbReference type="NCBI Taxonomy" id="382380"/>
    <lineage>
        <taxon>Eukaryota</taxon>
        <taxon>Sar</taxon>
        <taxon>Stramenopiles</taxon>
        <taxon>Ochrophyta</taxon>
        <taxon>Bacillariophyta</taxon>
        <taxon>Coscinodiscophyceae</taxon>
        <taxon>Thalassiosirophycidae</taxon>
        <taxon>Stephanodiscales</taxon>
        <taxon>Stephanodiscaceae</taxon>
        <taxon>Cyclostephanos</taxon>
    </lineage>
</organism>
<accession>A0ABD3RB13</accession>
<dbReference type="Proteomes" id="UP001530377">
    <property type="component" value="Unassembled WGS sequence"/>
</dbReference>
<sequence length="679" mass="75456">MIVKLAIFGNDSQVAMLDSYTHEAKRLARNLYSVMPTAELRWTDTNLWHLPYIVVMGKEGPALVNSEKERRLVTGEGTEISWSVLKNYFTLRHSLAETGHGFSATSMTAENSPYASATSVFMGWSLSKQSENNADRWDWEDLGYWDDLAAAAWTGWCVLKAGDECSNYLVHEIGHSQTMEHFDVGAALKWGIEDEYPQDGRYMAHHPWGYDSVTRQFRTWFDPLTGMGKLDPLSGPGQGPTSQQCFSQYIPYQAMKAQEWAANTPILLSSSTSDVPADGAYKFNPTMHKYSLLEGSLLAEAVGIAAMPPDEVGIPVITLIGTIGKDKRVCQTYPELRSRSGNTFLFPDPFSPSLPPAFTGASYYAEVRFDDGTTMMGLIAAKNDNENSLNFFSFNVALHRLPMAVALYRFTDSVYPHVSLQSGTELLHLRPISSTSLESLPPLLRVGRGWLGDSSEIFLDHFCVNAKDCDSDRNTVEWRSDVSSDSFVYKSSLTPEPRDLVGATVFKIPVKRQWDSTQEYSITILITRFFNDGKGSSPLLATDPPQDDGSSDIDATHCIRVVAPWEMNDSLPGGLYSSFPDAALEIWAEAVGSNSNRRLIELNISLRLISMTVAPTSSPIQKGTPLPSPQPVQMLWYIDWKLFTCVTDGESTAWAPAYESKHDCCHSHMAYDVELCMGK</sequence>
<name>A0ABD3RB13_9STRA</name>
<dbReference type="EMBL" id="JALLPB020000352">
    <property type="protein sequence ID" value="KAL3810107.1"/>
    <property type="molecule type" value="Genomic_DNA"/>
</dbReference>
<evidence type="ECO:0000259" key="1">
    <source>
        <dbReference type="Pfam" id="PF12561"/>
    </source>
</evidence>
<dbReference type="InterPro" id="IPR022218">
    <property type="entry name" value="TagA_dom"/>
</dbReference>
<feature type="domain" description="ToxR activated gene A lipoprotein" evidence="1">
    <location>
        <begin position="309"/>
        <end position="408"/>
    </location>
</feature>
<evidence type="ECO:0000313" key="3">
    <source>
        <dbReference type="Proteomes" id="UP001530377"/>
    </source>
</evidence>
<comment type="caution">
    <text evidence="2">The sequence shown here is derived from an EMBL/GenBank/DDBJ whole genome shotgun (WGS) entry which is preliminary data.</text>
</comment>
<proteinExistence type="predicted"/>
<protein>
    <recommendedName>
        <fullName evidence="1">ToxR activated gene A lipoprotein domain-containing protein</fullName>
    </recommendedName>
</protein>
<reference evidence="2 3" key="1">
    <citation type="submission" date="2024-10" db="EMBL/GenBank/DDBJ databases">
        <title>Updated reference genomes for cyclostephanoid diatoms.</title>
        <authorList>
            <person name="Roberts W.R."/>
            <person name="Alverson A.J."/>
        </authorList>
    </citation>
    <scope>NUCLEOTIDE SEQUENCE [LARGE SCALE GENOMIC DNA]</scope>
    <source>
        <strain evidence="2 3">AJA228-03</strain>
    </source>
</reference>
<dbReference type="Pfam" id="PF12561">
    <property type="entry name" value="TagA"/>
    <property type="match status" value="1"/>
</dbReference>
<dbReference type="AlphaFoldDB" id="A0ABD3RB13"/>